<evidence type="ECO:0000256" key="2">
    <source>
        <dbReference type="ARBA" id="ARBA00009409"/>
    </source>
</evidence>
<dbReference type="Proteomes" id="UP000198752">
    <property type="component" value="Unassembled WGS sequence"/>
</dbReference>
<feature type="active site" description="Proton donor" evidence="15">
    <location>
        <position position="3"/>
    </location>
</feature>
<dbReference type="FunFam" id="3.20.190.10:FF:000001">
    <property type="entry name" value="Formamidopyrimidine-DNA glycosylase"/>
    <property type="match status" value="1"/>
</dbReference>
<dbReference type="EC" id="3.2.2.23" evidence="15"/>
<dbReference type="InterPro" id="IPR010979">
    <property type="entry name" value="Ribosomal_uS13-like_H2TH"/>
</dbReference>
<comment type="similarity">
    <text evidence="2 15">Belongs to the FPG family.</text>
</comment>
<comment type="cofactor">
    <cofactor evidence="15">
        <name>Zn(2+)</name>
        <dbReference type="ChEBI" id="CHEBI:29105"/>
    </cofactor>
    <text evidence="15">Binds 1 zinc ion per subunit.</text>
</comment>
<feature type="domain" description="Formamidopyrimidine-DNA glycosylase catalytic" evidence="17">
    <location>
        <begin position="2"/>
        <end position="115"/>
    </location>
</feature>
<protein>
    <recommendedName>
        <fullName evidence="15">Formamidopyrimidine-DNA glycosylase</fullName>
        <shortName evidence="15">Fapy-DNA glycosylase</shortName>
        <ecNumber evidence="15">3.2.2.23</ecNumber>
    </recommendedName>
    <alternativeName>
        <fullName evidence="15">DNA-(apurinic or apyrimidinic site) lyase MutM</fullName>
        <shortName evidence="15">AP lyase MutM</shortName>
        <ecNumber evidence="15">4.2.99.18</ecNumber>
    </alternativeName>
</protein>
<dbReference type="SUPFAM" id="SSF57716">
    <property type="entry name" value="Glucocorticoid receptor-like (DNA-binding domain)"/>
    <property type="match status" value="1"/>
</dbReference>
<dbReference type="AlphaFoldDB" id="A0A1I2S115"/>
<keyword evidence="12 15" id="KW-0511">Multifunctional enzyme</keyword>
<keyword evidence="10 15" id="KW-0234">DNA repair</keyword>
<comment type="catalytic activity">
    <reaction evidence="1 15">
        <text>Hydrolysis of DNA containing ring-opened 7-methylguanine residues, releasing 2,6-diamino-4-hydroxy-5-(N-methyl)formamidopyrimidine.</text>
        <dbReference type="EC" id="3.2.2.23"/>
    </reaction>
</comment>
<dbReference type="RefSeq" id="WP_093671997.1">
    <property type="nucleotide sequence ID" value="NZ_FOOY01000010.1"/>
</dbReference>
<comment type="function">
    <text evidence="15">Involved in base excision repair of DNA damaged by oxidation or by mutagenic agents. Acts as DNA glycosylase that recognizes and removes damaged bases. Has a preference for oxidized purines, such as 7,8-dihydro-8-oxoguanine (8-oxoG). Has AP (apurinic/apyrimidinic) lyase activity and introduces nicks in the DNA strand. Cleaves the DNA backbone by beta-delta elimination to generate a single-strand break at the site of the removed base with both 3'- and 5'-phosphates.</text>
</comment>
<dbReference type="SUPFAM" id="SSF81624">
    <property type="entry name" value="N-terminal domain of MutM-like DNA repair proteins"/>
    <property type="match status" value="1"/>
</dbReference>
<organism evidence="18 19">
    <name type="scientific">Sporolactobacillus nakayamae</name>
    <dbReference type="NCBI Taxonomy" id="269670"/>
    <lineage>
        <taxon>Bacteria</taxon>
        <taxon>Bacillati</taxon>
        <taxon>Bacillota</taxon>
        <taxon>Bacilli</taxon>
        <taxon>Bacillales</taxon>
        <taxon>Sporolactobacillaceae</taxon>
        <taxon>Sporolactobacillus</taxon>
    </lineage>
</organism>
<dbReference type="GO" id="GO:0003690">
    <property type="term" value="F:double-stranded DNA binding"/>
    <property type="evidence" value="ECO:0007669"/>
    <property type="project" value="UniProtKB-ARBA"/>
</dbReference>
<evidence type="ECO:0000313" key="18">
    <source>
        <dbReference type="EMBL" id="SFG43691.1"/>
    </source>
</evidence>
<evidence type="ECO:0000256" key="14">
    <source>
        <dbReference type="ARBA" id="ARBA00044632"/>
    </source>
</evidence>
<dbReference type="Gene3D" id="1.10.8.50">
    <property type="match status" value="1"/>
</dbReference>
<dbReference type="GO" id="GO:0140078">
    <property type="term" value="F:class I DNA-(apurinic or apyrimidinic site) endonuclease activity"/>
    <property type="evidence" value="ECO:0007669"/>
    <property type="project" value="UniProtKB-EC"/>
</dbReference>
<dbReference type="GO" id="GO:0003684">
    <property type="term" value="F:damaged DNA binding"/>
    <property type="evidence" value="ECO:0007669"/>
    <property type="project" value="InterPro"/>
</dbReference>
<dbReference type="Pfam" id="PF06831">
    <property type="entry name" value="H2TH"/>
    <property type="match status" value="1"/>
</dbReference>
<dbReference type="InterPro" id="IPR015887">
    <property type="entry name" value="DNA_glyclase_Znf_dom_DNA_BS"/>
</dbReference>
<accession>A0A1I2S115</accession>
<comment type="subunit">
    <text evidence="3 15">Monomer.</text>
</comment>
<keyword evidence="8 15" id="KW-0862">Zinc</keyword>
<dbReference type="InterPro" id="IPR010663">
    <property type="entry name" value="Znf_FPG/IleRS"/>
</dbReference>
<dbReference type="Pfam" id="PF06827">
    <property type="entry name" value="zf-FPG_IleRS"/>
    <property type="match status" value="1"/>
</dbReference>
<evidence type="ECO:0000256" key="4">
    <source>
        <dbReference type="ARBA" id="ARBA00022723"/>
    </source>
</evidence>
<evidence type="ECO:0000259" key="17">
    <source>
        <dbReference type="PROSITE" id="PS51068"/>
    </source>
</evidence>
<dbReference type="PROSITE" id="PS51068">
    <property type="entry name" value="FPG_CAT"/>
    <property type="match status" value="1"/>
</dbReference>
<comment type="caution">
    <text evidence="15">Lacks conserved residue(s) required for the propagation of feature annotation.</text>
</comment>
<evidence type="ECO:0000313" key="19">
    <source>
        <dbReference type="Proteomes" id="UP000198752"/>
    </source>
</evidence>
<proteinExistence type="inferred from homology"/>
<keyword evidence="5 15" id="KW-0227">DNA damage</keyword>
<dbReference type="CDD" id="cd08966">
    <property type="entry name" value="EcFpg-like_N"/>
    <property type="match status" value="1"/>
</dbReference>
<dbReference type="EMBL" id="FOOY01000010">
    <property type="protein sequence ID" value="SFG43691.1"/>
    <property type="molecule type" value="Genomic_DNA"/>
</dbReference>
<reference evidence="19" key="1">
    <citation type="submission" date="2016-10" db="EMBL/GenBank/DDBJ databases">
        <authorList>
            <person name="Varghese N."/>
            <person name="Submissions S."/>
        </authorList>
    </citation>
    <scope>NUCLEOTIDE SEQUENCE [LARGE SCALE GENOMIC DNA]</scope>
    <source>
        <strain evidence="19">ATCC 700379</strain>
    </source>
</reference>
<feature type="domain" description="FPG-type" evidence="16">
    <location>
        <begin position="240"/>
        <end position="274"/>
    </location>
</feature>
<dbReference type="SMART" id="SM00898">
    <property type="entry name" value="Fapy_DNA_glyco"/>
    <property type="match status" value="1"/>
</dbReference>
<keyword evidence="19" id="KW-1185">Reference proteome</keyword>
<gene>
    <name evidence="15" type="primary">mutM</name>
    <name evidence="15" type="synonym">fpg</name>
    <name evidence="18" type="ORF">SAMN02982927_01715</name>
</gene>
<evidence type="ECO:0000256" key="9">
    <source>
        <dbReference type="ARBA" id="ARBA00023125"/>
    </source>
</evidence>
<dbReference type="Pfam" id="PF01149">
    <property type="entry name" value="Fapy_DNA_glyco"/>
    <property type="match status" value="1"/>
</dbReference>
<keyword evidence="13 15" id="KW-0326">Glycosidase</keyword>
<evidence type="ECO:0000256" key="6">
    <source>
        <dbReference type="ARBA" id="ARBA00022771"/>
    </source>
</evidence>
<evidence type="ECO:0000256" key="13">
    <source>
        <dbReference type="ARBA" id="ARBA00023295"/>
    </source>
</evidence>
<dbReference type="FunFam" id="1.10.8.50:FF:000003">
    <property type="entry name" value="Formamidopyrimidine-DNA glycosylase"/>
    <property type="match status" value="1"/>
</dbReference>
<dbReference type="InterPro" id="IPR020629">
    <property type="entry name" value="FPG_Glyclase"/>
</dbReference>
<keyword evidence="11 15" id="KW-0456">Lyase</keyword>
<feature type="binding site" evidence="15">
    <location>
        <position position="112"/>
    </location>
    <ligand>
        <name>DNA</name>
        <dbReference type="ChEBI" id="CHEBI:16991"/>
    </ligand>
</feature>
<keyword evidence="7 15" id="KW-0378">Hydrolase</keyword>
<dbReference type="InterPro" id="IPR015886">
    <property type="entry name" value="H2TH_FPG"/>
</dbReference>
<name>A0A1I2S115_9BACL</name>
<evidence type="ECO:0000256" key="12">
    <source>
        <dbReference type="ARBA" id="ARBA00023268"/>
    </source>
</evidence>
<comment type="catalytic activity">
    <reaction evidence="14 15">
        <text>2'-deoxyribonucleotide-(2'-deoxyribose 5'-phosphate)-2'-deoxyribonucleotide-DNA = a 3'-end 2'-deoxyribonucleotide-(2,3-dehydro-2,3-deoxyribose 5'-phosphate)-DNA + a 5'-end 5'-phospho-2'-deoxyribonucleoside-DNA + H(+)</text>
        <dbReference type="Rhea" id="RHEA:66592"/>
        <dbReference type="Rhea" id="RHEA-COMP:13180"/>
        <dbReference type="Rhea" id="RHEA-COMP:16897"/>
        <dbReference type="Rhea" id="RHEA-COMP:17067"/>
        <dbReference type="ChEBI" id="CHEBI:15378"/>
        <dbReference type="ChEBI" id="CHEBI:136412"/>
        <dbReference type="ChEBI" id="CHEBI:157695"/>
        <dbReference type="ChEBI" id="CHEBI:167181"/>
        <dbReference type="EC" id="4.2.99.18"/>
    </reaction>
</comment>
<dbReference type="SUPFAM" id="SSF46946">
    <property type="entry name" value="S13-like H2TH domain"/>
    <property type="match status" value="1"/>
</dbReference>
<evidence type="ECO:0000256" key="1">
    <source>
        <dbReference type="ARBA" id="ARBA00001668"/>
    </source>
</evidence>
<keyword evidence="4 15" id="KW-0479">Metal-binding</keyword>
<dbReference type="Gene3D" id="3.20.190.10">
    <property type="entry name" value="MutM-like, N-terminal"/>
    <property type="match status" value="1"/>
</dbReference>
<evidence type="ECO:0000256" key="5">
    <source>
        <dbReference type="ARBA" id="ARBA00022763"/>
    </source>
</evidence>
<dbReference type="NCBIfam" id="TIGR00577">
    <property type="entry name" value="fpg"/>
    <property type="match status" value="1"/>
</dbReference>
<feature type="active site" description="Schiff-base intermediate with DNA" evidence="15">
    <location>
        <position position="2"/>
    </location>
</feature>
<dbReference type="GO" id="GO:0008270">
    <property type="term" value="F:zinc ion binding"/>
    <property type="evidence" value="ECO:0007669"/>
    <property type="project" value="UniProtKB-UniRule"/>
</dbReference>
<dbReference type="PANTHER" id="PTHR22993:SF9">
    <property type="entry name" value="FORMAMIDOPYRIMIDINE-DNA GLYCOSYLASE"/>
    <property type="match status" value="1"/>
</dbReference>
<evidence type="ECO:0000256" key="10">
    <source>
        <dbReference type="ARBA" id="ARBA00023204"/>
    </source>
</evidence>
<dbReference type="InterPro" id="IPR035937">
    <property type="entry name" value="FPG_N"/>
</dbReference>
<dbReference type="OrthoDB" id="9800855at2"/>
<dbReference type="PROSITE" id="PS51066">
    <property type="entry name" value="ZF_FPG_2"/>
    <property type="match status" value="1"/>
</dbReference>
<dbReference type="GO" id="GO:0034039">
    <property type="term" value="F:8-oxo-7,8-dihydroguanine DNA N-glycosylase activity"/>
    <property type="evidence" value="ECO:0007669"/>
    <property type="project" value="TreeGrafter"/>
</dbReference>
<dbReference type="PANTHER" id="PTHR22993">
    <property type="entry name" value="FORMAMIDOPYRIMIDINE-DNA GLYCOSYLASE"/>
    <property type="match status" value="1"/>
</dbReference>
<dbReference type="InterPro" id="IPR000214">
    <property type="entry name" value="Znf_DNA_glyclase/AP_lyase"/>
</dbReference>
<dbReference type="PROSITE" id="PS01242">
    <property type="entry name" value="ZF_FPG_1"/>
    <property type="match status" value="1"/>
</dbReference>
<keyword evidence="6 15" id="KW-0863">Zinc-finger</keyword>
<dbReference type="GO" id="GO:0006284">
    <property type="term" value="P:base-excision repair"/>
    <property type="evidence" value="ECO:0007669"/>
    <property type="project" value="InterPro"/>
</dbReference>
<dbReference type="InterPro" id="IPR012319">
    <property type="entry name" value="FPG_cat"/>
</dbReference>
<feature type="active site" description="Proton donor; for delta-elimination activity" evidence="15">
    <location>
        <position position="264"/>
    </location>
</feature>
<evidence type="ECO:0000256" key="15">
    <source>
        <dbReference type="HAMAP-Rule" id="MF_00103"/>
    </source>
</evidence>
<keyword evidence="9 15" id="KW-0238">DNA-binding</keyword>
<dbReference type="EC" id="4.2.99.18" evidence="15"/>
<dbReference type="NCBIfam" id="NF002211">
    <property type="entry name" value="PRK01103.1"/>
    <property type="match status" value="1"/>
</dbReference>
<evidence type="ECO:0000256" key="11">
    <source>
        <dbReference type="ARBA" id="ARBA00023239"/>
    </source>
</evidence>
<dbReference type="SMART" id="SM01232">
    <property type="entry name" value="H2TH"/>
    <property type="match status" value="1"/>
</dbReference>
<feature type="active site" description="Proton donor; for beta-elimination activity" evidence="15">
    <location>
        <position position="60"/>
    </location>
</feature>
<evidence type="ECO:0000256" key="8">
    <source>
        <dbReference type="ARBA" id="ARBA00022833"/>
    </source>
</evidence>
<evidence type="ECO:0000256" key="3">
    <source>
        <dbReference type="ARBA" id="ARBA00011245"/>
    </source>
</evidence>
<evidence type="ECO:0000256" key="7">
    <source>
        <dbReference type="ARBA" id="ARBA00022801"/>
    </source>
</evidence>
<sequence>MPELPEVETVKRTLNELVIGKTIKSVEVRWPNIIRRPTDLNQFKTRMIGETLHDVQRRGKFLLFCYDDVVLVSHLRMEGRYRLDPEQDPIDHYTHVIFHFTDDTALRYRDVRKFGTMHLFNKGEQWKHLPLSKLGLEPLSPELTTGYLAHAFQRTKRSIKLVLLDQTIIVGLGNIYVDESLFKAGIHPLTTASELSEAQLERLRKAIVETLSDAVKLGGSTIRTFVNSQGHMGLFQQQLTVYGRAGEPCVHCGTSIEKIKVGGRGTHFCPLCQPRGLENDENRIDRRDRKR</sequence>
<dbReference type="STRING" id="269670.SAMN02982927_01715"/>
<dbReference type="HAMAP" id="MF_00103">
    <property type="entry name" value="Fapy_DNA_glycosyl"/>
    <property type="match status" value="1"/>
</dbReference>
<evidence type="ECO:0000259" key="16">
    <source>
        <dbReference type="PROSITE" id="PS51066"/>
    </source>
</evidence>